<keyword evidence="2" id="KW-0916">Viral movement protein</keyword>
<evidence type="ECO:0000313" key="5">
    <source>
        <dbReference type="EMBL" id="AAS55448.1"/>
    </source>
</evidence>
<name>Q6QHJ6_9TOMB</name>
<feature type="region of interest" description="Disordered" evidence="3">
    <location>
        <begin position="108"/>
        <end position="146"/>
    </location>
</feature>
<evidence type="ECO:0000256" key="2">
    <source>
        <dbReference type="ARBA" id="ARBA00023031"/>
    </source>
</evidence>
<keyword evidence="1" id="KW-0813">Transport</keyword>
<dbReference type="EMBL" id="AY541037">
    <property type="protein sequence ID" value="AAS55448.1"/>
    <property type="molecule type" value="Genomic_RNA"/>
</dbReference>
<reference evidence="5" key="1">
    <citation type="journal article" date="2004" name="J. Virol. Methods">
        <title>Multiplexed RT-PCR for streamlined detection and separation of barley and cereal yellow dwarf viruses.</title>
        <authorList>
            <person name="Malmstrom C.M."/>
            <person name="Shu R."/>
        </authorList>
    </citation>
    <scope>NUCLEOTIDE SEQUENCE</scope>
    <source>
        <strain evidence="5">SGV-D</strain>
        <strain evidence="4">SGV-I</strain>
    </source>
</reference>
<accession>Q6QHJ6</accession>
<protein>
    <submittedName>
        <fullName evidence="4 5">Movement protein P4</fullName>
    </submittedName>
</protein>
<evidence type="ECO:0000256" key="3">
    <source>
        <dbReference type="SAM" id="MobiDB-lite"/>
    </source>
</evidence>
<evidence type="ECO:0000256" key="1">
    <source>
        <dbReference type="ARBA" id="ARBA00022448"/>
    </source>
</evidence>
<dbReference type="PRINTS" id="PR00912">
    <property type="entry name" value="LVIRUSORF5"/>
</dbReference>
<proteinExistence type="predicted"/>
<organism evidence="5">
    <name type="scientific">Barley yellow dwarf virus</name>
    <dbReference type="NCBI Taxonomy" id="12037"/>
    <lineage>
        <taxon>Viruses</taxon>
        <taxon>Riboviria</taxon>
        <taxon>Orthornavirae</taxon>
        <taxon>Kitrinoviricota</taxon>
        <taxon>Tolucaviricetes</taxon>
        <taxon>Tolivirales</taxon>
        <taxon>Tombusviridae</taxon>
        <taxon>Regressovirinae</taxon>
        <taxon>Luteovirus</taxon>
    </lineage>
</organism>
<sequence length="146" mass="16397">MSEGALDQFGQWLWSKPPEPDEDEEMVDVQQEDGQIIYQDQQAGLRYSLFQSTTSKATPAGSSNSAPAFRNVLHFQTEYLSPTTITRSQMSKYSIDRTPAPKLRAHSLLNSTTRAHNQPWVATLTHSPSQAPDRRPSRRALLTGPR</sequence>
<dbReference type="InterPro" id="IPR001964">
    <property type="entry name" value="Luteo_VPG"/>
</dbReference>
<dbReference type="GO" id="GO:0046740">
    <property type="term" value="P:transport of virus in host, cell to cell"/>
    <property type="evidence" value="ECO:0007669"/>
    <property type="project" value="UniProtKB-KW"/>
</dbReference>
<evidence type="ECO:0000313" key="4">
    <source>
        <dbReference type="EMBL" id="AAS45855.1"/>
    </source>
</evidence>
<dbReference type="EMBL" id="AY540130">
    <property type="protein sequence ID" value="AAS45855.1"/>
    <property type="molecule type" value="Genomic_RNA"/>
</dbReference>
<dbReference type="Pfam" id="PF01659">
    <property type="entry name" value="Luteo_Vpg"/>
    <property type="match status" value="1"/>
</dbReference>
<feature type="region of interest" description="Disordered" evidence="3">
    <location>
        <begin position="1"/>
        <end position="23"/>
    </location>
</feature>